<proteinExistence type="predicted"/>
<evidence type="ECO:0000313" key="4">
    <source>
        <dbReference type="Proteomes" id="UP000515908"/>
    </source>
</evidence>
<dbReference type="VEuPathDB" id="TriTrypDB:ADEAN_000707100"/>
<reference evidence="3 4" key="1">
    <citation type="submission" date="2020-08" db="EMBL/GenBank/DDBJ databases">
        <authorList>
            <person name="Newling K."/>
            <person name="Davey J."/>
            <person name="Forrester S."/>
        </authorList>
    </citation>
    <scope>NUCLEOTIDE SEQUENCE [LARGE SCALE GENOMIC DNA]</scope>
    <source>
        <strain evidence="4">Crithidia deanei Carvalho (ATCC PRA-265)</strain>
    </source>
</reference>
<keyword evidence="1" id="KW-0175">Coiled coil</keyword>
<feature type="region of interest" description="Disordered" evidence="2">
    <location>
        <begin position="58"/>
        <end position="92"/>
    </location>
</feature>
<dbReference type="EMBL" id="LR877158">
    <property type="protein sequence ID" value="CAD2219562.1"/>
    <property type="molecule type" value="Genomic_DNA"/>
</dbReference>
<accession>A0A7G2CMS3</accession>
<evidence type="ECO:0000256" key="2">
    <source>
        <dbReference type="SAM" id="MobiDB-lite"/>
    </source>
</evidence>
<feature type="compositionally biased region" description="Low complexity" evidence="2">
    <location>
        <begin position="64"/>
        <end position="76"/>
    </location>
</feature>
<protein>
    <submittedName>
        <fullName evidence="3">Uncharacterized protein</fullName>
    </submittedName>
</protein>
<feature type="region of interest" description="Disordered" evidence="2">
    <location>
        <begin position="1"/>
        <end position="24"/>
    </location>
</feature>
<sequence length="291" mass="32376">MGYTVTNQHTTHNNTSSSRSSVGTVQDIIMGASLRNKKNANQRDRYAVNNYFRRGLQEEQKAATGSPSPLVLVLPVGSPPTPPLETPSSRSLGADKSLKAQVLDDHQNSFTLCSAFLSGRGSTNYTSWTTSNNSWDDLDRISKEATELENSLKKANQSSMQARKTLGFNYNNNNNTRRRTENKRVQIFSRPPSNQTSFLWKEDHHHPAPPKPLEGLLHKNGVYSTVPSKNNTITNRSSENESTYTVTAAGKEVERGKQKDSLHHEENLVQLLQSITSLTEAEGTASERSFR</sequence>
<gene>
    <name evidence="3" type="ORF">ADEAN_000707100</name>
</gene>
<evidence type="ECO:0000313" key="3">
    <source>
        <dbReference type="EMBL" id="CAD2219562.1"/>
    </source>
</evidence>
<organism evidence="3 4">
    <name type="scientific">Angomonas deanei</name>
    <dbReference type="NCBI Taxonomy" id="59799"/>
    <lineage>
        <taxon>Eukaryota</taxon>
        <taxon>Discoba</taxon>
        <taxon>Euglenozoa</taxon>
        <taxon>Kinetoplastea</taxon>
        <taxon>Metakinetoplastina</taxon>
        <taxon>Trypanosomatida</taxon>
        <taxon>Trypanosomatidae</taxon>
        <taxon>Strigomonadinae</taxon>
        <taxon>Angomonas</taxon>
    </lineage>
</organism>
<dbReference type="Proteomes" id="UP000515908">
    <property type="component" value="Chromosome 14"/>
</dbReference>
<evidence type="ECO:0000256" key="1">
    <source>
        <dbReference type="SAM" id="Coils"/>
    </source>
</evidence>
<keyword evidence="4" id="KW-1185">Reference proteome</keyword>
<feature type="coiled-coil region" evidence="1">
    <location>
        <begin position="138"/>
        <end position="165"/>
    </location>
</feature>
<dbReference type="AlphaFoldDB" id="A0A7G2CMS3"/>
<name>A0A7G2CMS3_9TRYP</name>